<evidence type="ECO:0000313" key="4">
    <source>
        <dbReference type="Proteomes" id="UP000199548"/>
    </source>
</evidence>
<gene>
    <name evidence="3" type="ORF">SAMN05192543_10963</name>
</gene>
<name>A0A1I3T3Y5_9BURK</name>
<dbReference type="OrthoDB" id="8687660at2"/>
<dbReference type="AlphaFoldDB" id="A0A1I3T3Y5"/>
<feature type="compositionally biased region" description="Polar residues" evidence="2">
    <location>
        <begin position="13"/>
        <end position="30"/>
    </location>
</feature>
<dbReference type="Proteomes" id="UP000199548">
    <property type="component" value="Unassembled WGS sequence"/>
</dbReference>
<evidence type="ECO:0000256" key="1">
    <source>
        <dbReference type="ARBA" id="ARBA00022649"/>
    </source>
</evidence>
<proteinExistence type="predicted"/>
<sequence length="93" mass="10391">MGFAQIRQVGELSPSQSARKATRKPTNVSLPSDLLDRAKELDVNVSRASERGLRAEVHEAEARLWAAEHAGFIAEMNARIEHDGLPLDEHRMF</sequence>
<dbReference type="STRING" id="420953.SAMN05192543_10963"/>
<keyword evidence="1" id="KW-1277">Toxin-antitoxin system</keyword>
<evidence type="ECO:0000313" key="3">
    <source>
        <dbReference type="EMBL" id="SFJ64909.1"/>
    </source>
</evidence>
<dbReference type="EMBL" id="FOQU01000009">
    <property type="protein sequence ID" value="SFJ64909.1"/>
    <property type="molecule type" value="Genomic_DNA"/>
</dbReference>
<dbReference type="InterPro" id="IPR009956">
    <property type="entry name" value="Post-segregation_anti-tox_CcdA"/>
</dbReference>
<organism evidence="3 4">
    <name type="scientific">Paraburkholderia megapolitana</name>
    <dbReference type="NCBI Taxonomy" id="420953"/>
    <lineage>
        <taxon>Bacteria</taxon>
        <taxon>Pseudomonadati</taxon>
        <taxon>Pseudomonadota</taxon>
        <taxon>Betaproteobacteria</taxon>
        <taxon>Burkholderiales</taxon>
        <taxon>Burkholderiaceae</taxon>
        <taxon>Paraburkholderia</taxon>
    </lineage>
</organism>
<feature type="region of interest" description="Disordered" evidence="2">
    <location>
        <begin position="1"/>
        <end position="33"/>
    </location>
</feature>
<dbReference type="RefSeq" id="WP_091017766.1">
    <property type="nucleotide sequence ID" value="NZ_CP041743.1"/>
</dbReference>
<accession>A0A1I3T3Y5</accession>
<dbReference type="Pfam" id="PF07362">
    <property type="entry name" value="CcdA"/>
    <property type="match status" value="1"/>
</dbReference>
<evidence type="ECO:0000256" key="2">
    <source>
        <dbReference type="SAM" id="MobiDB-lite"/>
    </source>
</evidence>
<protein>
    <submittedName>
        <fullName evidence="3">Antitoxin CcdA</fullName>
    </submittedName>
</protein>
<reference evidence="3 4" key="1">
    <citation type="submission" date="2016-10" db="EMBL/GenBank/DDBJ databases">
        <authorList>
            <person name="de Groot N.N."/>
        </authorList>
    </citation>
    <scope>NUCLEOTIDE SEQUENCE [LARGE SCALE GENOMIC DNA]</scope>
    <source>
        <strain evidence="3 4">LMG 23650</strain>
    </source>
</reference>
<keyword evidence="4" id="KW-1185">Reference proteome</keyword>